<dbReference type="PANTHER" id="PTHR33064">
    <property type="entry name" value="POL PROTEIN"/>
    <property type="match status" value="1"/>
</dbReference>
<gene>
    <name evidence="2" type="ORF">LWI29_012429</name>
</gene>
<reference evidence="2" key="1">
    <citation type="journal article" date="2022" name="Plant J.">
        <title>Strategies of tolerance reflected in two North American maple genomes.</title>
        <authorList>
            <person name="McEvoy S.L."/>
            <person name="Sezen U.U."/>
            <person name="Trouern-Trend A."/>
            <person name="McMahon S.M."/>
            <person name="Schaberg P.G."/>
            <person name="Yang J."/>
            <person name="Wegrzyn J.L."/>
            <person name="Swenson N.G."/>
        </authorList>
    </citation>
    <scope>NUCLEOTIDE SEQUENCE</scope>
    <source>
        <strain evidence="2">NS2018</strain>
    </source>
</reference>
<keyword evidence="3" id="KW-1185">Reference proteome</keyword>
<dbReference type="AlphaFoldDB" id="A0AA39RJ71"/>
<dbReference type="Pfam" id="PF00078">
    <property type="entry name" value="RVT_1"/>
    <property type="match status" value="1"/>
</dbReference>
<evidence type="ECO:0000313" key="2">
    <source>
        <dbReference type="EMBL" id="KAK0573720.1"/>
    </source>
</evidence>
<proteinExistence type="predicted"/>
<dbReference type="SUPFAM" id="SSF56672">
    <property type="entry name" value="DNA/RNA polymerases"/>
    <property type="match status" value="1"/>
</dbReference>
<dbReference type="PANTHER" id="PTHR33064:SF37">
    <property type="entry name" value="RIBONUCLEASE H"/>
    <property type="match status" value="1"/>
</dbReference>
<dbReference type="Proteomes" id="UP001168877">
    <property type="component" value="Unassembled WGS sequence"/>
</dbReference>
<comment type="caution">
    <text evidence="2">The sequence shown here is derived from an EMBL/GenBank/DDBJ whole genome shotgun (WGS) entry which is preliminary data.</text>
</comment>
<organism evidence="2 3">
    <name type="scientific">Acer saccharum</name>
    <name type="common">Sugar maple</name>
    <dbReference type="NCBI Taxonomy" id="4024"/>
    <lineage>
        <taxon>Eukaryota</taxon>
        <taxon>Viridiplantae</taxon>
        <taxon>Streptophyta</taxon>
        <taxon>Embryophyta</taxon>
        <taxon>Tracheophyta</taxon>
        <taxon>Spermatophyta</taxon>
        <taxon>Magnoliopsida</taxon>
        <taxon>eudicotyledons</taxon>
        <taxon>Gunneridae</taxon>
        <taxon>Pentapetalae</taxon>
        <taxon>rosids</taxon>
        <taxon>malvids</taxon>
        <taxon>Sapindales</taxon>
        <taxon>Sapindaceae</taxon>
        <taxon>Hippocastanoideae</taxon>
        <taxon>Acereae</taxon>
        <taxon>Acer</taxon>
    </lineage>
</organism>
<protein>
    <recommendedName>
        <fullName evidence="1">Reverse transcriptase domain-containing protein</fullName>
    </recommendedName>
</protein>
<dbReference type="InterPro" id="IPR000477">
    <property type="entry name" value="RT_dom"/>
</dbReference>
<dbReference type="InterPro" id="IPR051320">
    <property type="entry name" value="Viral_Replic_Matur_Polypro"/>
</dbReference>
<sequence length="186" mass="20971">MDRSTFGLKTAPSLFQKAVTRIFHPLLHSALVYIDDILLFSPDDTSHNNLLQQFHDIVDHYGIMLSEKKSTIGKPKIEFLGMNISNVQYRPGPHLAVQLLDFPDSDFNVKQVQQFLGIVNYIRDFIPHAGHYTSVLSPLLKKHPPSWSSYHTEAVIKLKEIAQSPPALTIPSTGQHILQTDASDIF</sequence>
<dbReference type="InterPro" id="IPR043128">
    <property type="entry name" value="Rev_trsase/Diguanyl_cyclase"/>
</dbReference>
<feature type="domain" description="Reverse transcriptase" evidence="1">
    <location>
        <begin position="1"/>
        <end position="84"/>
    </location>
</feature>
<reference evidence="2" key="2">
    <citation type="submission" date="2023-06" db="EMBL/GenBank/DDBJ databases">
        <authorList>
            <person name="Swenson N.G."/>
            <person name="Wegrzyn J.L."/>
            <person name="Mcevoy S.L."/>
        </authorList>
    </citation>
    <scope>NUCLEOTIDE SEQUENCE</scope>
    <source>
        <strain evidence="2">NS2018</strain>
        <tissue evidence="2">Leaf</tissue>
    </source>
</reference>
<dbReference type="EMBL" id="JAUESC010000387">
    <property type="protein sequence ID" value="KAK0573720.1"/>
    <property type="molecule type" value="Genomic_DNA"/>
</dbReference>
<accession>A0AA39RJ71</accession>
<evidence type="ECO:0000259" key="1">
    <source>
        <dbReference type="PROSITE" id="PS50878"/>
    </source>
</evidence>
<dbReference type="PROSITE" id="PS50878">
    <property type="entry name" value="RT_POL"/>
    <property type="match status" value="1"/>
</dbReference>
<dbReference type="InterPro" id="IPR043502">
    <property type="entry name" value="DNA/RNA_pol_sf"/>
</dbReference>
<dbReference type="Gene3D" id="3.30.70.270">
    <property type="match status" value="2"/>
</dbReference>
<name>A0AA39RJ71_ACESA</name>
<evidence type="ECO:0000313" key="3">
    <source>
        <dbReference type="Proteomes" id="UP001168877"/>
    </source>
</evidence>